<keyword evidence="3" id="KW-1185">Reference proteome</keyword>
<dbReference type="Gene3D" id="3.90.1300.10">
    <property type="entry name" value="Amidase signature (AS) domain"/>
    <property type="match status" value="1"/>
</dbReference>
<gene>
    <name evidence="2" type="ORF">GCM10009559_49540</name>
</gene>
<organism evidence="2 3">
    <name type="scientific">Pseudonocardia zijingensis</name>
    <dbReference type="NCBI Taxonomy" id="153376"/>
    <lineage>
        <taxon>Bacteria</taxon>
        <taxon>Bacillati</taxon>
        <taxon>Actinomycetota</taxon>
        <taxon>Actinomycetes</taxon>
        <taxon>Pseudonocardiales</taxon>
        <taxon>Pseudonocardiaceae</taxon>
        <taxon>Pseudonocardia</taxon>
    </lineage>
</organism>
<proteinExistence type="predicted"/>
<dbReference type="InterPro" id="IPR036928">
    <property type="entry name" value="AS_sf"/>
</dbReference>
<evidence type="ECO:0000259" key="1">
    <source>
        <dbReference type="Pfam" id="PF01425"/>
    </source>
</evidence>
<accession>A0ABN1N625</accession>
<dbReference type="PANTHER" id="PTHR11895:SF67">
    <property type="entry name" value="AMIDASE DOMAIN-CONTAINING PROTEIN"/>
    <property type="match status" value="1"/>
</dbReference>
<feature type="domain" description="Amidase" evidence="1">
    <location>
        <begin position="26"/>
        <end position="418"/>
    </location>
</feature>
<evidence type="ECO:0000313" key="3">
    <source>
        <dbReference type="Proteomes" id="UP001499967"/>
    </source>
</evidence>
<sequence>MPDRAHGMHLSDRRCTFYGRDVPPITDRIPDADTDLHAFVEETGRAERVAAELDGIARRWPDPQHRPPLYGVPVGVKDVFRVDGLPTRAGSAVPAEVLAGPEATAVTRLRTAGAVVAGKTATTEFAYFAPGPTRNPHHPEHTPGGSSSGSAAAVAAGLVPLALGTQTVGSVVRPAAYCGCIGVKPTYGRVPCDGVVANAPTFDTVGFFAADLPLARAAAEALADGWTPARADERPVLGVPVGPYLDQADAREPFAAQVSALRAAGFEVREVPLFDDIERVNRRHTVVNLVELARSHDAWFDHHAEVYRSQTASAIREGRAVDAATYGAALAEVQEFRRTLPAHTADAGVDVWICPAATGPAPHGLDTTGNPVMAVPWTQAGVPALSLPAGTAAAGPGAPALPVGLQCVGLPGADEQLLAWADGIAAALAPATGRP</sequence>
<dbReference type="Pfam" id="PF01425">
    <property type="entry name" value="Amidase"/>
    <property type="match status" value="1"/>
</dbReference>
<dbReference type="InterPro" id="IPR000120">
    <property type="entry name" value="Amidase"/>
</dbReference>
<evidence type="ECO:0000313" key="2">
    <source>
        <dbReference type="EMBL" id="GAA0895077.1"/>
    </source>
</evidence>
<dbReference type="EMBL" id="BAAAHP010000153">
    <property type="protein sequence ID" value="GAA0895077.1"/>
    <property type="molecule type" value="Genomic_DNA"/>
</dbReference>
<comment type="caution">
    <text evidence="2">The sequence shown here is derived from an EMBL/GenBank/DDBJ whole genome shotgun (WGS) entry which is preliminary data.</text>
</comment>
<dbReference type="SUPFAM" id="SSF75304">
    <property type="entry name" value="Amidase signature (AS) enzymes"/>
    <property type="match status" value="1"/>
</dbReference>
<dbReference type="Proteomes" id="UP001499967">
    <property type="component" value="Unassembled WGS sequence"/>
</dbReference>
<dbReference type="PANTHER" id="PTHR11895">
    <property type="entry name" value="TRANSAMIDASE"/>
    <property type="match status" value="1"/>
</dbReference>
<reference evidence="2 3" key="1">
    <citation type="journal article" date="2019" name="Int. J. Syst. Evol. Microbiol.">
        <title>The Global Catalogue of Microorganisms (GCM) 10K type strain sequencing project: providing services to taxonomists for standard genome sequencing and annotation.</title>
        <authorList>
            <consortium name="The Broad Institute Genomics Platform"/>
            <consortium name="The Broad Institute Genome Sequencing Center for Infectious Disease"/>
            <person name="Wu L."/>
            <person name="Ma J."/>
        </authorList>
    </citation>
    <scope>NUCLEOTIDE SEQUENCE [LARGE SCALE GENOMIC DNA]</scope>
    <source>
        <strain evidence="2 3">JCM 11117</strain>
    </source>
</reference>
<protein>
    <submittedName>
        <fullName evidence="2">Amidase</fullName>
    </submittedName>
</protein>
<name>A0ABN1N625_9PSEU</name>
<dbReference type="InterPro" id="IPR023631">
    <property type="entry name" value="Amidase_dom"/>
</dbReference>